<gene>
    <name evidence="1" type="ORF">S01H4_19397</name>
</gene>
<protein>
    <submittedName>
        <fullName evidence="1">Uncharacterized protein</fullName>
    </submittedName>
</protein>
<organism evidence="1">
    <name type="scientific">marine sediment metagenome</name>
    <dbReference type="NCBI Taxonomy" id="412755"/>
    <lineage>
        <taxon>unclassified sequences</taxon>
        <taxon>metagenomes</taxon>
        <taxon>ecological metagenomes</taxon>
    </lineage>
</organism>
<dbReference type="EMBL" id="BART01008650">
    <property type="protein sequence ID" value="GAG56166.1"/>
    <property type="molecule type" value="Genomic_DNA"/>
</dbReference>
<sequence length="80" mass="9652">YKRLVKYTNIIVYAQTIYVKNPDGNVVEVDDYKNYTIIDMRRKTDNITQFNLHIKPYYNYYDTDQIIEPLVKIKNVKKGK</sequence>
<evidence type="ECO:0000313" key="1">
    <source>
        <dbReference type="EMBL" id="GAG56166.1"/>
    </source>
</evidence>
<proteinExistence type="predicted"/>
<feature type="non-terminal residue" evidence="1">
    <location>
        <position position="1"/>
    </location>
</feature>
<reference evidence="1" key="1">
    <citation type="journal article" date="2014" name="Front. Microbiol.">
        <title>High frequency of phylogenetically diverse reductive dehalogenase-homologous genes in deep subseafloor sedimentary metagenomes.</title>
        <authorList>
            <person name="Kawai M."/>
            <person name="Futagami T."/>
            <person name="Toyoda A."/>
            <person name="Takaki Y."/>
            <person name="Nishi S."/>
            <person name="Hori S."/>
            <person name="Arai W."/>
            <person name="Tsubouchi T."/>
            <person name="Morono Y."/>
            <person name="Uchiyama I."/>
            <person name="Ito T."/>
            <person name="Fujiyama A."/>
            <person name="Inagaki F."/>
            <person name="Takami H."/>
        </authorList>
    </citation>
    <scope>NUCLEOTIDE SEQUENCE</scope>
    <source>
        <strain evidence="1">Expedition CK06-06</strain>
    </source>
</reference>
<dbReference type="AlphaFoldDB" id="X1A7I8"/>
<name>X1A7I8_9ZZZZ</name>
<comment type="caution">
    <text evidence="1">The sequence shown here is derived from an EMBL/GenBank/DDBJ whole genome shotgun (WGS) entry which is preliminary data.</text>
</comment>
<accession>X1A7I8</accession>